<sequence>MGLRKIYADPAEIDGEIDDAGARRWTFGVAAGALLVAGTFAAGALGLSSATAPFLGEQAPEHATASPGPDRDEIGGAAVTAPPERDKTERKDTTRPDQADGSVSEVARNGSTVTSPADQGYQPPALGEGSGTVGGGNGGAGGGGGSGTGGGAGGQAEQPAPAPAPDPPATPEWEPQRGTLEKVVAPVTDTVGAVTDTVGDVVEPVTDTVGDVLSPVTGVLSGGDQPALTMINPLGDLLGR</sequence>
<evidence type="ECO:0000256" key="1">
    <source>
        <dbReference type="SAM" id="MobiDB-lite"/>
    </source>
</evidence>
<feature type="region of interest" description="Disordered" evidence="1">
    <location>
        <begin position="57"/>
        <end position="175"/>
    </location>
</feature>
<accession>A0A1Q8CN39</accession>
<keyword evidence="3" id="KW-1185">Reference proteome</keyword>
<protein>
    <submittedName>
        <fullName evidence="2">Uncharacterized protein</fullName>
    </submittedName>
</protein>
<dbReference type="Proteomes" id="UP000185596">
    <property type="component" value="Unassembled WGS sequence"/>
</dbReference>
<feature type="compositionally biased region" description="Basic and acidic residues" evidence="1">
    <location>
        <begin position="83"/>
        <end position="98"/>
    </location>
</feature>
<dbReference type="RefSeq" id="WP_075127316.1">
    <property type="nucleotide sequence ID" value="NZ_MSIE01000037.1"/>
</dbReference>
<gene>
    <name evidence="2" type="ORF">BU204_20530</name>
</gene>
<feature type="compositionally biased region" description="Pro residues" evidence="1">
    <location>
        <begin position="160"/>
        <end position="170"/>
    </location>
</feature>
<feature type="compositionally biased region" description="Gly residues" evidence="1">
    <location>
        <begin position="128"/>
        <end position="154"/>
    </location>
</feature>
<organism evidence="2 3">
    <name type="scientific">Actinophytocola xanthii</name>
    <dbReference type="NCBI Taxonomy" id="1912961"/>
    <lineage>
        <taxon>Bacteria</taxon>
        <taxon>Bacillati</taxon>
        <taxon>Actinomycetota</taxon>
        <taxon>Actinomycetes</taxon>
        <taxon>Pseudonocardiales</taxon>
        <taxon>Pseudonocardiaceae</taxon>
    </lineage>
</organism>
<name>A0A1Q8CN39_9PSEU</name>
<dbReference type="AlphaFoldDB" id="A0A1Q8CN39"/>
<dbReference type="STRING" id="1912961.BU204_20530"/>
<evidence type="ECO:0000313" key="3">
    <source>
        <dbReference type="Proteomes" id="UP000185596"/>
    </source>
</evidence>
<comment type="caution">
    <text evidence="2">The sequence shown here is derived from an EMBL/GenBank/DDBJ whole genome shotgun (WGS) entry which is preliminary data.</text>
</comment>
<proteinExistence type="predicted"/>
<evidence type="ECO:0000313" key="2">
    <source>
        <dbReference type="EMBL" id="OLF15783.1"/>
    </source>
</evidence>
<reference evidence="2 3" key="1">
    <citation type="submission" date="2016-12" db="EMBL/GenBank/DDBJ databases">
        <title>The draft genome sequence of Actinophytocola sp. 11-183.</title>
        <authorList>
            <person name="Wang W."/>
            <person name="Yuan L."/>
        </authorList>
    </citation>
    <scope>NUCLEOTIDE SEQUENCE [LARGE SCALE GENOMIC DNA]</scope>
    <source>
        <strain evidence="2 3">11-183</strain>
    </source>
</reference>
<dbReference type="EMBL" id="MSIE01000037">
    <property type="protein sequence ID" value="OLF15783.1"/>
    <property type="molecule type" value="Genomic_DNA"/>
</dbReference>